<organism evidence="2 3">
    <name type="scientific">Sphaerisporangium aureirubrum</name>
    <dbReference type="NCBI Taxonomy" id="1544736"/>
    <lineage>
        <taxon>Bacteria</taxon>
        <taxon>Bacillati</taxon>
        <taxon>Actinomycetota</taxon>
        <taxon>Actinomycetes</taxon>
        <taxon>Streptosporangiales</taxon>
        <taxon>Streptosporangiaceae</taxon>
        <taxon>Sphaerisporangium</taxon>
    </lineage>
</organism>
<dbReference type="InterPro" id="IPR039422">
    <property type="entry name" value="MarR/SlyA-like"/>
</dbReference>
<dbReference type="Gene3D" id="1.10.10.10">
    <property type="entry name" value="Winged helix-like DNA-binding domain superfamily/Winged helix DNA-binding domain"/>
    <property type="match status" value="1"/>
</dbReference>
<evidence type="ECO:0000259" key="1">
    <source>
        <dbReference type="SMART" id="SM00347"/>
    </source>
</evidence>
<dbReference type="SUPFAM" id="SSF46785">
    <property type="entry name" value="Winged helix' DNA-binding domain"/>
    <property type="match status" value="1"/>
</dbReference>
<accession>A0ABW1NSJ9</accession>
<dbReference type="SMART" id="SM00347">
    <property type="entry name" value="HTH_MARR"/>
    <property type="match status" value="1"/>
</dbReference>
<dbReference type="EMBL" id="JBHSRF010000070">
    <property type="protein sequence ID" value="MFC6085820.1"/>
    <property type="molecule type" value="Genomic_DNA"/>
</dbReference>
<dbReference type="Proteomes" id="UP001596137">
    <property type="component" value="Unassembled WGS sequence"/>
</dbReference>
<sequence length="152" mass="16591">MPHANAEHPTDIDVLEAVPRETAALLTQAHRLVTALALRTGLAVPEFRCLALLCRRGPMPARELAAQAALDEDTVTGIVDRLEQHGLALRRPGADGRVLVHADPRARLCPALRELRETWYPLLRRHDDDLGLVAGLLADGRRLSDLVVGIVS</sequence>
<proteinExistence type="predicted"/>
<name>A0ABW1NSJ9_9ACTN</name>
<gene>
    <name evidence="2" type="ORF">ACFP1K_31965</name>
</gene>
<reference evidence="3" key="1">
    <citation type="journal article" date="2019" name="Int. J. Syst. Evol. Microbiol.">
        <title>The Global Catalogue of Microorganisms (GCM) 10K type strain sequencing project: providing services to taxonomists for standard genome sequencing and annotation.</title>
        <authorList>
            <consortium name="The Broad Institute Genomics Platform"/>
            <consortium name="The Broad Institute Genome Sequencing Center for Infectious Disease"/>
            <person name="Wu L."/>
            <person name="Ma J."/>
        </authorList>
    </citation>
    <scope>NUCLEOTIDE SEQUENCE [LARGE SCALE GENOMIC DNA]</scope>
    <source>
        <strain evidence="3">JCM 30346</strain>
    </source>
</reference>
<protein>
    <submittedName>
        <fullName evidence="2">MarR family transcriptional regulator</fullName>
    </submittedName>
</protein>
<dbReference type="InterPro" id="IPR000835">
    <property type="entry name" value="HTH_MarR-typ"/>
</dbReference>
<evidence type="ECO:0000313" key="2">
    <source>
        <dbReference type="EMBL" id="MFC6085820.1"/>
    </source>
</evidence>
<dbReference type="InterPro" id="IPR036388">
    <property type="entry name" value="WH-like_DNA-bd_sf"/>
</dbReference>
<comment type="caution">
    <text evidence="2">The sequence shown here is derived from an EMBL/GenBank/DDBJ whole genome shotgun (WGS) entry which is preliminary data.</text>
</comment>
<dbReference type="InterPro" id="IPR036390">
    <property type="entry name" value="WH_DNA-bd_sf"/>
</dbReference>
<dbReference type="PANTHER" id="PTHR33164:SF99">
    <property type="entry name" value="MARR FAMILY REGULATORY PROTEIN"/>
    <property type="match status" value="1"/>
</dbReference>
<feature type="domain" description="HTH marR-type" evidence="1">
    <location>
        <begin position="35"/>
        <end position="132"/>
    </location>
</feature>
<dbReference type="PANTHER" id="PTHR33164">
    <property type="entry name" value="TRANSCRIPTIONAL REGULATOR, MARR FAMILY"/>
    <property type="match status" value="1"/>
</dbReference>
<evidence type="ECO:0000313" key="3">
    <source>
        <dbReference type="Proteomes" id="UP001596137"/>
    </source>
</evidence>
<dbReference type="Pfam" id="PF01047">
    <property type="entry name" value="MarR"/>
    <property type="match status" value="1"/>
</dbReference>
<dbReference type="RefSeq" id="WP_380760362.1">
    <property type="nucleotide sequence ID" value="NZ_JBHSRF010000070.1"/>
</dbReference>
<keyword evidence="3" id="KW-1185">Reference proteome</keyword>